<reference evidence="11" key="1">
    <citation type="submission" date="2020-07" db="EMBL/GenBank/DDBJ databases">
        <title>Ethylene signaling mediates host invasion by parasitic plants.</title>
        <authorList>
            <person name="Yoshida S."/>
        </authorList>
    </citation>
    <scope>NUCLEOTIDE SEQUENCE</scope>
    <source>
        <strain evidence="11">Okayama</strain>
    </source>
</reference>
<evidence type="ECO:0000259" key="10">
    <source>
        <dbReference type="SMART" id="SM00768"/>
    </source>
</evidence>
<dbReference type="GO" id="GO:0005975">
    <property type="term" value="P:carbohydrate metabolic process"/>
    <property type="evidence" value="ECO:0007669"/>
    <property type="project" value="InterPro"/>
</dbReference>
<keyword evidence="6" id="KW-1015">Disulfide bond</keyword>
<dbReference type="Pfam" id="PF00332">
    <property type="entry name" value="Glyco_hydro_17"/>
    <property type="match status" value="1"/>
</dbReference>
<proteinExistence type="inferred from homology"/>
<dbReference type="InterPro" id="IPR000490">
    <property type="entry name" value="Glyco_hydro_17"/>
</dbReference>
<keyword evidence="7" id="KW-0326">Glycosidase</keyword>
<evidence type="ECO:0000313" key="12">
    <source>
        <dbReference type="Proteomes" id="UP000653305"/>
    </source>
</evidence>
<dbReference type="InterPro" id="IPR017853">
    <property type="entry name" value="GH"/>
</dbReference>
<evidence type="ECO:0000256" key="5">
    <source>
        <dbReference type="ARBA" id="ARBA00022801"/>
    </source>
</evidence>
<evidence type="ECO:0000313" key="11">
    <source>
        <dbReference type="EMBL" id="GFQ03134.1"/>
    </source>
</evidence>
<keyword evidence="5" id="KW-0378">Hydrolase</keyword>
<dbReference type="InterPro" id="IPR012946">
    <property type="entry name" value="X8"/>
</dbReference>
<sequence>VLFFVYFLFTDALIPNSLGINYCRVANNLPPPYQTIQLLTSMSVKHVKLYDANPEILTLLSATNLRVSIMVTNEQIPTIATNQSHADLWVQQNVLAHYPSTKIRSVLVGNEVFTLDDMQLWVHLVPAMRNIKQSLRANNIHNIKVGTPLAMDALESSFPPSSGKFRSDIPVQVIMSLMRFLNGTRSFFFLDVYPYLAWSADPTRVGLDFALLEGGNATYVDPASGLVYNNLLDQMVDSVVFAMRRLGFEDVRVAIAETGWPHAGDIDQPGANAYNAATYVRNLVTKMTAYPPIGTPARPGVEIPTFVFSLFDENQKPGPGTERNWGLLDNMGRPIYEVDFTGTSPVNNGTTELSRPVNNEPYKGRIWCVTANGSGLVELGRALDFTCGQGSGICDELAPGRGCYEPVSVVAHASYAFSSYWATYRSAGASCYFSGLAVQTTIDPSHESCHFPSVLI</sequence>
<evidence type="ECO:0000256" key="2">
    <source>
        <dbReference type="ARBA" id="ARBA00008773"/>
    </source>
</evidence>
<feature type="signal peptide" evidence="9">
    <location>
        <begin position="1"/>
        <end position="19"/>
    </location>
</feature>
<comment type="caution">
    <text evidence="11">The sequence shown here is derived from an EMBL/GenBank/DDBJ whole genome shotgun (WGS) entry which is preliminary data.</text>
</comment>
<dbReference type="AlphaFoldDB" id="A0A830D4H0"/>
<comment type="similarity">
    <text evidence="2 8">Belongs to the glycosyl hydrolase 17 family.</text>
</comment>
<dbReference type="SMART" id="SM00768">
    <property type="entry name" value="X8"/>
    <property type="match status" value="1"/>
</dbReference>
<dbReference type="OrthoDB" id="941679at2759"/>
<feature type="domain" description="X8" evidence="10">
    <location>
        <begin position="366"/>
        <end position="451"/>
    </location>
</feature>
<dbReference type="FunFam" id="3.20.20.80:FF:000005">
    <property type="entry name" value="Glucan endo-1,3-beta-glucosidase 14"/>
    <property type="match status" value="1"/>
</dbReference>
<keyword evidence="12" id="KW-1185">Reference proteome</keyword>
<feature type="chain" id="PRO_5032794928" description="glucan endo-1,3-beta-D-glucosidase" evidence="9">
    <location>
        <begin position="20"/>
        <end position="456"/>
    </location>
</feature>
<evidence type="ECO:0000256" key="8">
    <source>
        <dbReference type="RuleBase" id="RU004335"/>
    </source>
</evidence>
<dbReference type="Gene3D" id="3.20.20.80">
    <property type="entry name" value="Glycosidases"/>
    <property type="match status" value="1"/>
</dbReference>
<dbReference type="InterPro" id="IPR044965">
    <property type="entry name" value="Glyco_hydro_17_plant"/>
</dbReference>
<accession>A0A830D4H0</accession>
<dbReference type="PANTHER" id="PTHR32227">
    <property type="entry name" value="GLUCAN ENDO-1,3-BETA-GLUCOSIDASE BG1-RELATED-RELATED"/>
    <property type="match status" value="1"/>
</dbReference>
<dbReference type="EMBL" id="BMAC01000803">
    <property type="protein sequence ID" value="GFQ03134.1"/>
    <property type="molecule type" value="Genomic_DNA"/>
</dbReference>
<dbReference type="EC" id="3.2.1.39" evidence="3"/>
<dbReference type="Proteomes" id="UP000653305">
    <property type="component" value="Unassembled WGS sequence"/>
</dbReference>
<evidence type="ECO:0000256" key="1">
    <source>
        <dbReference type="ARBA" id="ARBA00000382"/>
    </source>
</evidence>
<dbReference type="Pfam" id="PF07983">
    <property type="entry name" value="X8"/>
    <property type="match status" value="1"/>
</dbReference>
<dbReference type="SUPFAM" id="SSF51445">
    <property type="entry name" value="(Trans)glycosidases"/>
    <property type="match status" value="1"/>
</dbReference>
<evidence type="ECO:0000256" key="7">
    <source>
        <dbReference type="ARBA" id="ARBA00023295"/>
    </source>
</evidence>
<dbReference type="GO" id="GO:0042973">
    <property type="term" value="F:glucan endo-1,3-beta-D-glucosidase activity"/>
    <property type="evidence" value="ECO:0007669"/>
    <property type="project" value="UniProtKB-EC"/>
</dbReference>
<protein>
    <recommendedName>
        <fullName evidence="3">glucan endo-1,3-beta-D-glucosidase</fullName>
        <ecNumber evidence="3">3.2.1.39</ecNumber>
    </recommendedName>
</protein>
<dbReference type="Gene3D" id="1.20.58.1040">
    <property type="match status" value="1"/>
</dbReference>
<evidence type="ECO:0000256" key="9">
    <source>
        <dbReference type="SAM" id="SignalP"/>
    </source>
</evidence>
<gene>
    <name evidence="11" type="ORF">PHJA_002457200</name>
</gene>
<name>A0A830D4H0_9LAMI</name>
<keyword evidence="4 9" id="KW-0732">Signal</keyword>
<comment type="catalytic activity">
    <reaction evidence="1">
        <text>Hydrolysis of (1-&gt;3)-beta-D-glucosidic linkages in (1-&gt;3)-beta-D-glucans.</text>
        <dbReference type="EC" id="3.2.1.39"/>
    </reaction>
</comment>
<evidence type="ECO:0000256" key="3">
    <source>
        <dbReference type="ARBA" id="ARBA00012780"/>
    </source>
</evidence>
<feature type="non-terminal residue" evidence="11">
    <location>
        <position position="1"/>
    </location>
</feature>
<organism evidence="11 12">
    <name type="scientific">Phtheirospermum japonicum</name>
    <dbReference type="NCBI Taxonomy" id="374723"/>
    <lineage>
        <taxon>Eukaryota</taxon>
        <taxon>Viridiplantae</taxon>
        <taxon>Streptophyta</taxon>
        <taxon>Embryophyta</taxon>
        <taxon>Tracheophyta</taxon>
        <taxon>Spermatophyta</taxon>
        <taxon>Magnoliopsida</taxon>
        <taxon>eudicotyledons</taxon>
        <taxon>Gunneridae</taxon>
        <taxon>Pentapetalae</taxon>
        <taxon>asterids</taxon>
        <taxon>lamiids</taxon>
        <taxon>Lamiales</taxon>
        <taxon>Orobanchaceae</taxon>
        <taxon>Orobanchaceae incertae sedis</taxon>
        <taxon>Phtheirospermum</taxon>
    </lineage>
</organism>
<evidence type="ECO:0000256" key="6">
    <source>
        <dbReference type="ARBA" id="ARBA00023157"/>
    </source>
</evidence>
<evidence type="ECO:0000256" key="4">
    <source>
        <dbReference type="ARBA" id="ARBA00022729"/>
    </source>
</evidence>